<dbReference type="PANTHER" id="PTHR42951:SF17">
    <property type="entry name" value="METALLO-BETA-LACTAMASE DOMAIN-CONTAINING PROTEIN"/>
    <property type="match status" value="1"/>
</dbReference>
<dbReference type="Proteomes" id="UP001501469">
    <property type="component" value="Unassembled WGS sequence"/>
</dbReference>
<evidence type="ECO:0000313" key="3">
    <source>
        <dbReference type="Proteomes" id="UP001501469"/>
    </source>
</evidence>
<dbReference type="Pfam" id="PF00753">
    <property type="entry name" value="Lactamase_B"/>
    <property type="match status" value="1"/>
</dbReference>
<dbReference type="PANTHER" id="PTHR42951">
    <property type="entry name" value="METALLO-BETA-LACTAMASE DOMAIN-CONTAINING"/>
    <property type="match status" value="1"/>
</dbReference>
<evidence type="ECO:0000313" key="2">
    <source>
        <dbReference type="EMBL" id="GAA4036453.1"/>
    </source>
</evidence>
<proteinExistence type="predicted"/>
<dbReference type="SMART" id="SM00849">
    <property type="entry name" value="Lactamase_B"/>
    <property type="match status" value="1"/>
</dbReference>
<protein>
    <submittedName>
        <fullName evidence="2">MBL fold metallo-hydrolase</fullName>
    </submittedName>
</protein>
<keyword evidence="3" id="KW-1185">Reference proteome</keyword>
<dbReference type="CDD" id="cd07721">
    <property type="entry name" value="yflN-like_MBL-fold"/>
    <property type="match status" value="1"/>
</dbReference>
<dbReference type="SUPFAM" id="SSF56281">
    <property type="entry name" value="Metallo-hydrolase/oxidoreductase"/>
    <property type="match status" value="1"/>
</dbReference>
<feature type="domain" description="Metallo-beta-lactamase" evidence="1">
    <location>
        <begin position="15"/>
        <end position="211"/>
    </location>
</feature>
<dbReference type="RefSeq" id="WP_345054061.1">
    <property type="nucleotide sequence ID" value="NZ_BAABDK010000017.1"/>
</dbReference>
<organism evidence="2 3">
    <name type="scientific">Hymenobacter glaciei</name>
    <dbReference type="NCBI Taxonomy" id="877209"/>
    <lineage>
        <taxon>Bacteria</taxon>
        <taxon>Pseudomonadati</taxon>
        <taxon>Bacteroidota</taxon>
        <taxon>Cytophagia</taxon>
        <taxon>Cytophagales</taxon>
        <taxon>Hymenobacteraceae</taxon>
        <taxon>Hymenobacter</taxon>
    </lineage>
</organism>
<dbReference type="Gene3D" id="3.60.15.10">
    <property type="entry name" value="Ribonuclease Z/Hydroxyacylglutathione hydrolase-like"/>
    <property type="match status" value="1"/>
</dbReference>
<evidence type="ECO:0000259" key="1">
    <source>
        <dbReference type="SMART" id="SM00849"/>
    </source>
</evidence>
<reference evidence="3" key="1">
    <citation type="journal article" date="2019" name="Int. J. Syst. Evol. Microbiol.">
        <title>The Global Catalogue of Microorganisms (GCM) 10K type strain sequencing project: providing services to taxonomists for standard genome sequencing and annotation.</title>
        <authorList>
            <consortium name="The Broad Institute Genomics Platform"/>
            <consortium name="The Broad Institute Genome Sequencing Center for Infectious Disease"/>
            <person name="Wu L."/>
            <person name="Ma J."/>
        </authorList>
    </citation>
    <scope>NUCLEOTIDE SEQUENCE [LARGE SCALE GENOMIC DNA]</scope>
    <source>
        <strain evidence="3">JCM 17225</strain>
    </source>
</reference>
<dbReference type="InterPro" id="IPR050855">
    <property type="entry name" value="NDM-1-like"/>
</dbReference>
<comment type="caution">
    <text evidence="2">The sequence shown here is derived from an EMBL/GenBank/DDBJ whole genome shotgun (WGS) entry which is preliminary data.</text>
</comment>
<dbReference type="InterPro" id="IPR001279">
    <property type="entry name" value="Metallo-B-lactamas"/>
</dbReference>
<accession>A0ABP7U5P4</accession>
<dbReference type="InterPro" id="IPR036866">
    <property type="entry name" value="RibonucZ/Hydroxyglut_hydro"/>
</dbReference>
<name>A0ABP7U5P4_9BACT</name>
<gene>
    <name evidence="2" type="ORF">GCM10022409_21710</name>
</gene>
<dbReference type="EMBL" id="BAABDK010000017">
    <property type="protein sequence ID" value="GAA4036453.1"/>
    <property type="molecule type" value="Genomic_DNA"/>
</dbReference>
<sequence length="241" mass="25700">MKQITESLYQISLGAANVFLLTGDDGLTLVDTGLPGSADKLFAAVRKGGKRPEDITRIVLTHWHPDHAGSAADLQQRLGARVVAHAADADILEQGGGERPRYLTPGLVNRLVFRFFINGVSSQIPPISIDERVADNALIATAGGLRVLHTPGHSAGHMALLLEQEGVLIAGDICANVFGLAYSTVYEDITLGQQSLLKVAAKPFDQAVFGHGGPVIRNASQKLREKFEQPLDVAGKLLQTV</sequence>